<dbReference type="EMBL" id="NESQ01000042">
    <property type="protein sequence ID" value="PUU81642.1"/>
    <property type="molecule type" value="Genomic_DNA"/>
</dbReference>
<evidence type="ECO:0008006" key="7">
    <source>
        <dbReference type="Google" id="ProtNLM"/>
    </source>
</evidence>
<keyword evidence="4" id="KW-0812">Transmembrane</keyword>
<dbReference type="PANTHER" id="PTHR46228:SF2">
    <property type="entry name" value="KELCH REPEAT PROTEIN (AFU_ORTHOLOGUE AFUA_4G14350)"/>
    <property type="match status" value="1"/>
</dbReference>
<feature type="region of interest" description="Disordered" evidence="3">
    <location>
        <begin position="550"/>
        <end position="618"/>
    </location>
</feature>
<dbReference type="InterPro" id="IPR011043">
    <property type="entry name" value="Gal_Oxase/kelch_b-propeller"/>
</dbReference>
<reference evidence="5 6" key="1">
    <citation type="submission" date="2017-04" db="EMBL/GenBank/DDBJ databases">
        <title>Draft genome sequence of Tuber borchii Vittad., a whitish edible truffle.</title>
        <authorList>
            <consortium name="DOE Joint Genome Institute"/>
            <person name="Murat C."/>
            <person name="Kuo A."/>
            <person name="Barry K.W."/>
            <person name="Clum A."/>
            <person name="Dockter R.B."/>
            <person name="Fauchery L."/>
            <person name="Iotti M."/>
            <person name="Kohler A."/>
            <person name="Labutti K."/>
            <person name="Lindquist E.A."/>
            <person name="Lipzen A."/>
            <person name="Ohm R.A."/>
            <person name="Wang M."/>
            <person name="Grigoriev I.V."/>
            <person name="Zambonelli A."/>
            <person name="Martin F.M."/>
        </authorList>
    </citation>
    <scope>NUCLEOTIDE SEQUENCE [LARGE SCALE GENOMIC DNA]</scope>
    <source>
        <strain evidence="5 6">Tbo3840</strain>
    </source>
</reference>
<dbReference type="STRING" id="42251.A0A2T7A1M4"/>
<gene>
    <name evidence="5" type="ORF">B9Z19DRAFT_1121938</name>
</gene>
<evidence type="ECO:0000313" key="6">
    <source>
        <dbReference type="Proteomes" id="UP000244722"/>
    </source>
</evidence>
<evidence type="ECO:0000313" key="5">
    <source>
        <dbReference type="EMBL" id="PUU81642.1"/>
    </source>
</evidence>
<proteinExistence type="predicted"/>
<organism evidence="5 6">
    <name type="scientific">Tuber borchii</name>
    <name type="common">White truffle</name>
    <dbReference type="NCBI Taxonomy" id="42251"/>
    <lineage>
        <taxon>Eukaryota</taxon>
        <taxon>Fungi</taxon>
        <taxon>Dikarya</taxon>
        <taxon>Ascomycota</taxon>
        <taxon>Pezizomycotina</taxon>
        <taxon>Pezizomycetes</taxon>
        <taxon>Pezizales</taxon>
        <taxon>Tuberaceae</taxon>
        <taxon>Tuber</taxon>
    </lineage>
</organism>
<dbReference type="AlphaFoldDB" id="A0A2T7A1M4"/>
<dbReference type="SUPFAM" id="SSF50965">
    <property type="entry name" value="Galactose oxidase, central domain"/>
    <property type="match status" value="1"/>
</dbReference>
<sequence length="618" mass="67424">MLCVPGFGLKVSTLFRDTIFIDGGTFTWQTTGDDGKTTTSSNPRQRLYYLNLTSAFSLADDGTTAIQSTPKLDGNVGINFKDGFMLANDYEFIVYGGFMDYVNKDSLIGPTWSQARDMVQHGEVPLRDAPKYRTFALDGVTRYIAAGGSVSVPSENKAYVFSGETGKGWGEFFETLGGPTDAVASWNSSQLISVDMSTMGSEKWDNRTFPSSIPARKSAELVWLPIGSLGTLVVIGGALNHELMGYSDNVTDEQRTMGKYFVDNVHLYDIANDKWYTQQTSGDNPPAKSEFCTSYAASQDGKSFQIYAYGGWEDFGSFTNPNPPSANVYVLSLPAFKWIKVYDDEDATHGRRGHRCHKVADNLMMVVGGALPSTGNCINGGMVKMFNMNTLKWESKYDPAVHDVYKVPDVVYKVIGGTEKGGANVTPSSWNSTEIQALFGIKYTKTVKNYWPYPSVSGTVTTSPTVSGTVVSVPSKSSGGGGVPSYLPPLLGAILGLLVLITILCAVLFCLRRKRAQQKRLQSDSAASTVRKNRQTWSWLLGVYGDEKRGHGLVDPTPSTEPPNPFDASAVTSPMTEETDPIETAGRPLYEMPGKANIANSNRQQRRPRIVFGTRSST</sequence>
<accession>A0A2T7A1M4</accession>
<comment type="caution">
    <text evidence="5">The sequence shown here is derived from an EMBL/GenBank/DDBJ whole genome shotgun (WGS) entry which is preliminary data.</text>
</comment>
<protein>
    <recommendedName>
        <fullName evidence="7">Kelch repeat protein</fullName>
    </recommendedName>
</protein>
<dbReference type="OrthoDB" id="540004at2759"/>
<keyword evidence="2" id="KW-0677">Repeat</keyword>
<dbReference type="Proteomes" id="UP000244722">
    <property type="component" value="Unassembled WGS sequence"/>
</dbReference>
<name>A0A2T7A1M4_TUBBO</name>
<keyword evidence="6" id="KW-1185">Reference proteome</keyword>
<keyword evidence="4" id="KW-1133">Transmembrane helix</keyword>
<keyword evidence="4" id="KW-0472">Membrane</keyword>
<keyword evidence="1" id="KW-0880">Kelch repeat</keyword>
<feature type="transmembrane region" description="Helical" evidence="4">
    <location>
        <begin position="486"/>
        <end position="511"/>
    </location>
</feature>
<evidence type="ECO:0000256" key="4">
    <source>
        <dbReference type="SAM" id="Phobius"/>
    </source>
</evidence>
<evidence type="ECO:0000256" key="3">
    <source>
        <dbReference type="SAM" id="MobiDB-lite"/>
    </source>
</evidence>
<evidence type="ECO:0000256" key="1">
    <source>
        <dbReference type="ARBA" id="ARBA00022441"/>
    </source>
</evidence>
<dbReference type="PANTHER" id="PTHR46228">
    <property type="entry name" value="KELCH DOMAIN-CONTAINING PROTEIN"/>
    <property type="match status" value="1"/>
</dbReference>
<evidence type="ECO:0000256" key="2">
    <source>
        <dbReference type="ARBA" id="ARBA00022737"/>
    </source>
</evidence>